<keyword evidence="12 13" id="KW-0472">Membrane</keyword>
<evidence type="ECO:0000259" key="14">
    <source>
        <dbReference type="PROSITE" id="PS50109"/>
    </source>
</evidence>
<dbReference type="SMART" id="SM00388">
    <property type="entry name" value="HisKA"/>
    <property type="match status" value="1"/>
</dbReference>
<evidence type="ECO:0000256" key="7">
    <source>
        <dbReference type="ARBA" id="ARBA00022741"/>
    </source>
</evidence>
<feature type="domain" description="HAMP" evidence="15">
    <location>
        <begin position="193"/>
        <end position="245"/>
    </location>
</feature>
<evidence type="ECO:0000256" key="12">
    <source>
        <dbReference type="ARBA" id="ARBA00023136"/>
    </source>
</evidence>
<evidence type="ECO:0000256" key="8">
    <source>
        <dbReference type="ARBA" id="ARBA00022777"/>
    </source>
</evidence>
<dbReference type="PANTHER" id="PTHR45436">
    <property type="entry name" value="SENSOR HISTIDINE KINASE YKOH"/>
    <property type="match status" value="1"/>
</dbReference>
<gene>
    <name evidence="16" type="ORF">AAIA72_10255</name>
</gene>
<evidence type="ECO:0000313" key="16">
    <source>
        <dbReference type="EMBL" id="XDT71188.1"/>
    </source>
</evidence>
<dbReference type="CDD" id="cd00082">
    <property type="entry name" value="HisKA"/>
    <property type="match status" value="1"/>
</dbReference>
<dbReference type="Pfam" id="PF08521">
    <property type="entry name" value="2CSK_N"/>
    <property type="match status" value="1"/>
</dbReference>
<dbReference type="InterPro" id="IPR036890">
    <property type="entry name" value="HATPase_C_sf"/>
</dbReference>
<dbReference type="SUPFAM" id="SSF47384">
    <property type="entry name" value="Homodimeric domain of signal transducing histidine kinase"/>
    <property type="match status" value="1"/>
</dbReference>
<dbReference type="PROSITE" id="PS50885">
    <property type="entry name" value="HAMP"/>
    <property type="match status" value="1"/>
</dbReference>
<evidence type="ECO:0000256" key="6">
    <source>
        <dbReference type="ARBA" id="ARBA00022692"/>
    </source>
</evidence>
<dbReference type="PRINTS" id="PR00344">
    <property type="entry name" value="BCTRLSENSOR"/>
</dbReference>
<evidence type="ECO:0000256" key="9">
    <source>
        <dbReference type="ARBA" id="ARBA00022840"/>
    </source>
</evidence>
<dbReference type="KEGG" id="tcd:AAIA72_10255"/>
<name>A0AB39UT13_9GAMM</name>
<dbReference type="GO" id="GO:0000155">
    <property type="term" value="F:phosphorelay sensor kinase activity"/>
    <property type="evidence" value="ECO:0007669"/>
    <property type="project" value="InterPro"/>
</dbReference>
<dbReference type="AlphaFoldDB" id="A0AB39UT13"/>
<feature type="transmembrane region" description="Helical" evidence="13">
    <location>
        <begin position="12"/>
        <end position="34"/>
    </location>
</feature>
<dbReference type="Gene3D" id="3.30.565.10">
    <property type="entry name" value="Histidine kinase-like ATPase, C-terminal domain"/>
    <property type="match status" value="1"/>
</dbReference>
<dbReference type="Gene3D" id="1.10.287.130">
    <property type="match status" value="1"/>
</dbReference>
<proteinExistence type="predicted"/>
<dbReference type="InterPro" id="IPR003660">
    <property type="entry name" value="HAMP_dom"/>
</dbReference>
<keyword evidence="5" id="KW-0808">Transferase</keyword>
<dbReference type="InterPro" id="IPR013727">
    <property type="entry name" value="2CSK_N"/>
</dbReference>
<keyword evidence="11" id="KW-0902">Two-component regulatory system</keyword>
<dbReference type="InterPro" id="IPR003661">
    <property type="entry name" value="HisK_dim/P_dom"/>
</dbReference>
<dbReference type="EMBL" id="CP154858">
    <property type="protein sequence ID" value="XDT71188.1"/>
    <property type="molecule type" value="Genomic_DNA"/>
</dbReference>
<evidence type="ECO:0000256" key="1">
    <source>
        <dbReference type="ARBA" id="ARBA00000085"/>
    </source>
</evidence>
<comment type="catalytic activity">
    <reaction evidence="1">
        <text>ATP + protein L-histidine = ADP + protein N-phospho-L-histidine.</text>
        <dbReference type="EC" id="2.7.13.3"/>
    </reaction>
</comment>
<evidence type="ECO:0000256" key="11">
    <source>
        <dbReference type="ARBA" id="ARBA00023012"/>
    </source>
</evidence>
<accession>A0AB39UT13</accession>
<dbReference type="InterPro" id="IPR005467">
    <property type="entry name" value="His_kinase_dom"/>
</dbReference>
<evidence type="ECO:0000256" key="3">
    <source>
        <dbReference type="ARBA" id="ARBA00012438"/>
    </source>
</evidence>
<comment type="subcellular location">
    <subcellularLocation>
        <location evidence="2">Membrane</location>
        <topology evidence="2">Multi-pass membrane protein</topology>
    </subcellularLocation>
</comment>
<keyword evidence="8" id="KW-0418">Kinase</keyword>
<dbReference type="InterPro" id="IPR003594">
    <property type="entry name" value="HATPase_dom"/>
</dbReference>
<evidence type="ECO:0000256" key="4">
    <source>
        <dbReference type="ARBA" id="ARBA00022553"/>
    </source>
</evidence>
<protein>
    <recommendedName>
        <fullName evidence="3">histidine kinase</fullName>
        <ecNumber evidence="3">2.7.13.3</ecNumber>
    </recommendedName>
</protein>
<sequence length="462" mass="52121">MALTLRISSLRSFLLISILSVILLAGLLAAWANYRDTAEQVEELFDAEMAQMARTLHALLIRQSDRSLPLTYEEPPLNIGEDDDDTEYTELGHKYEKKLAFEVWRQDGTLLIQTPTAQENRLPRLNPGFHDVELNGRVWRVFTLHDARGGLWIQVAQRDDVRSELVLEIASHAIIPVVIGLPPIAVLIILLVRLGLKPLDALSRDLRRRSYAHLDPLDETGLPRELRPLVAALNDLLLRVREHAERERQVSANIAHELRTPLAGLRIQLENARRLMEAERGQGMLDKAIAALDRMHHMVEQLLLLARLDASASLEQPEEVALDTLLKSLLTEIQPLVQQHRQQIVVEGDPAGVIWSGHAHLLFVLLRNLLDNALHYSPEGSTIRIRITGQGLEILDEGPGVSEDQLERLTERFYRAGGDQDTRPGAGIGLAIAREIVRLHGLRIRFHNRTDRSGLRVILERS</sequence>
<evidence type="ECO:0000259" key="15">
    <source>
        <dbReference type="PROSITE" id="PS50885"/>
    </source>
</evidence>
<dbReference type="SUPFAM" id="SSF55874">
    <property type="entry name" value="ATPase domain of HSP90 chaperone/DNA topoisomerase II/histidine kinase"/>
    <property type="match status" value="1"/>
</dbReference>
<keyword evidence="7" id="KW-0547">Nucleotide-binding</keyword>
<organism evidence="16">
    <name type="scientific">Thermohahella caldifontis</name>
    <dbReference type="NCBI Taxonomy" id="3142973"/>
    <lineage>
        <taxon>Bacteria</taxon>
        <taxon>Pseudomonadati</taxon>
        <taxon>Pseudomonadota</taxon>
        <taxon>Gammaproteobacteria</taxon>
        <taxon>Oceanospirillales</taxon>
        <taxon>Hahellaceae</taxon>
        <taxon>Thermohahella</taxon>
    </lineage>
</organism>
<dbReference type="InterPro" id="IPR036097">
    <property type="entry name" value="HisK_dim/P_sf"/>
</dbReference>
<dbReference type="GO" id="GO:0005886">
    <property type="term" value="C:plasma membrane"/>
    <property type="evidence" value="ECO:0007669"/>
    <property type="project" value="TreeGrafter"/>
</dbReference>
<evidence type="ECO:0000256" key="10">
    <source>
        <dbReference type="ARBA" id="ARBA00022989"/>
    </source>
</evidence>
<keyword evidence="6 13" id="KW-0812">Transmembrane</keyword>
<dbReference type="PANTHER" id="PTHR45436:SF14">
    <property type="entry name" value="SENSOR PROTEIN QSEC"/>
    <property type="match status" value="1"/>
</dbReference>
<feature type="domain" description="Histidine kinase" evidence="14">
    <location>
        <begin position="253"/>
        <end position="462"/>
    </location>
</feature>
<evidence type="ECO:0000256" key="13">
    <source>
        <dbReference type="SAM" id="Phobius"/>
    </source>
</evidence>
<dbReference type="PROSITE" id="PS50109">
    <property type="entry name" value="HIS_KIN"/>
    <property type="match status" value="1"/>
</dbReference>
<dbReference type="InterPro" id="IPR004358">
    <property type="entry name" value="Sig_transdc_His_kin-like_C"/>
</dbReference>
<dbReference type="EC" id="2.7.13.3" evidence="3"/>
<reference evidence="16" key="1">
    <citation type="submission" date="2024-05" db="EMBL/GenBank/DDBJ databases">
        <title>Genome sequencing of novel strain.</title>
        <authorList>
            <person name="Ganbat D."/>
            <person name="Ganbat S."/>
            <person name="Lee S.-J."/>
        </authorList>
    </citation>
    <scope>NUCLEOTIDE SEQUENCE</scope>
    <source>
        <strain evidence="16">SMD15-11</strain>
    </source>
</reference>
<dbReference type="GO" id="GO:0005524">
    <property type="term" value="F:ATP binding"/>
    <property type="evidence" value="ECO:0007669"/>
    <property type="project" value="UniProtKB-KW"/>
</dbReference>
<dbReference type="SMART" id="SM00387">
    <property type="entry name" value="HATPase_c"/>
    <property type="match status" value="1"/>
</dbReference>
<keyword evidence="10 13" id="KW-1133">Transmembrane helix</keyword>
<feature type="transmembrane region" description="Helical" evidence="13">
    <location>
        <begin position="173"/>
        <end position="196"/>
    </location>
</feature>
<dbReference type="CDD" id="cd00075">
    <property type="entry name" value="HATPase"/>
    <property type="match status" value="1"/>
</dbReference>
<dbReference type="RefSeq" id="WP_369600226.1">
    <property type="nucleotide sequence ID" value="NZ_CP154858.1"/>
</dbReference>
<keyword evidence="9 16" id="KW-0067">ATP-binding</keyword>
<dbReference type="InterPro" id="IPR050428">
    <property type="entry name" value="TCS_sensor_his_kinase"/>
</dbReference>
<evidence type="ECO:0000256" key="5">
    <source>
        <dbReference type="ARBA" id="ARBA00022679"/>
    </source>
</evidence>
<dbReference type="Pfam" id="PF02518">
    <property type="entry name" value="HATPase_c"/>
    <property type="match status" value="1"/>
</dbReference>
<keyword evidence="4" id="KW-0597">Phosphoprotein</keyword>
<evidence type="ECO:0000256" key="2">
    <source>
        <dbReference type="ARBA" id="ARBA00004141"/>
    </source>
</evidence>
<dbReference type="Pfam" id="PF00512">
    <property type="entry name" value="HisKA"/>
    <property type="match status" value="1"/>
</dbReference>